<feature type="modified residue" description="N6-(pyridoxal phosphate)lysine" evidence="5 6">
    <location>
        <position position="37"/>
    </location>
</feature>
<comment type="caution">
    <text evidence="9">The sequence shown here is derived from an EMBL/GenBank/DDBJ whole genome shotgun (WGS) entry which is preliminary data.</text>
</comment>
<organism evidence="9 10">
    <name type="scientific">Geomonas silvestris</name>
    <dbReference type="NCBI Taxonomy" id="2740184"/>
    <lineage>
        <taxon>Bacteria</taxon>
        <taxon>Pseudomonadati</taxon>
        <taxon>Thermodesulfobacteriota</taxon>
        <taxon>Desulfuromonadia</taxon>
        <taxon>Geobacterales</taxon>
        <taxon>Geobacteraceae</taxon>
        <taxon>Geomonas</taxon>
    </lineage>
</organism>
<accession>A0A6V8MM46</accession>
<dbReference type="SUPFAM" id="SSF51419">
    <property type="entry name" value="PLP-binding barrel"/>
    <property type="match status" value="1"/>
</dbReference>
<dbReference type="PRINTS" id="PR00992">
    <property type="entry name" value="ALARACEMASE"/>
</dbReference>
<proteinExistence type="inferred from homology"/>
<comment type="pathway">
    <text evidence="5">Amino-acid biosynthesis; D-alanine biosynthesis; D-alanine from L-alanine: step 1/1.</text>
</comment>
<dbReference type="Gene3D" id="3.20.20.10">
    <property type="entry name" value="Alanine racemase"/>
    <property type="match status" value="1"/>
</dbReference>
<dbReference type="EMBL" id="BLXX01000011">
    <property type="protein sequence ID" value="GFO60927.1"/>
    <property type="molecule type" value="Genomic_DNA"/>
</dbReference>
<feature type="active site" description="Proton acceptor; specific for D-alanine" evidence="5">
    <location>
        <position position="37"/>
    </location>
</feature>
<evidence type="ECO:0000256" key="4">
    <source>
        <dbReference type="ARBA" id="ARBA00023235"/>
    </source>
</evidence>
<evidence type="ECO:0000259" key="8">
    <source>
        <dbReference type="SMART" id="SM01005"/>
    </source>
</evidence>
<dbReference type="GO" id="GO:0008784">
    <property type="term" value="F:alanine racemase activity"/>
    <property type="evidence" value="ECO:0007669"/>
    <property type="project" value="UniProtKB-UniRule"/>
</dbReference>
<evidence type="ECO:0000256" key="3">
    <source>
        <dbReference type="ARBA" id="ARBA00022898"/>
    </source>
</evidence>
<sequence length="376" mass="40587">MDSRPTVAEIDLAALRHNFSVITKSKPKGCGVLAVVKADAYGHGFMDIAQELESLGVTAFGVAFLAEGIQLRKSGIDRPILILGGIYPGQERKCVGFNISTAVFTLEQVQALNDAAGKLYRKAKIHVKIDTGMGRLGISHHESEAFFGALKGFKNIELEGIFSHFASADELDEDGKEYTQRQVEYFTNALKHAKAAGFAPGYVHIANSAAALSLELPFCNLIRPGITMYGVLPSPDFHGMAALKPVMRLKSVVAMLKWVEPGTSISYGRRYTAQEKRLIASVPIGYADGYSRSLTNKGEALVRGKRARVAGTVCMDWIMLDVTDIAGVAVGDEVTLLGPDPMGGCISAEELAEAAGTIPYEIFCGISKRVPRIYLR</sequence>
<comment type="function">
    <text evidence="5">Catalyzes the interconversion of L-alanine and D-alanine. May also act on other amino acids.</text>
</comment>
<protein>
    <recommendedName>
        <fullName evidence="5">Alanine racemase</fullName>
        <ecNumber evidence="5">5.1.1.1</ecNumber>
    </recommendedName>
</protein>
<dbReference type="InterPro" id="IPR009006">
    <property type="entry name" value="Ala_racemase/Decarboxylase_C"/>
</dbReference>
<dbReference type="Proteomes" id="UP000556026">
    <property type="component" value="Unassembled WGS sequence"/>
</dbReference>
<keyword evidence="4 5" id="KW-0413">Isomerase</keyword>
<feature type="binding site" evidence="5 7">
    <location>
        <position position="315"/>
    </location>
    <ligand>
        <name>substrate</name>
    </ligand>
</feature>
<comment type="similarity">
    <text evidence="5">Belongs to the alanine racemase family.</text>
</comment>
<dbReference type="SUPFAM" id="SSF50621">
    <property type="entry name" value="Alanine racemase C-terminal domain-like"/>
    <property type="match status" value="1"/>
</dbReference>
<dbReference type="HAMAP" id="MF_01201">
    <property type="entry name" value="Ala_racemase"/>
    <property type="match status" value="1"/>
</dbReference>
<reference evidence="10" key="1">
    <citation type="submission" date="2020-06" db="EMBL/GenBank/DDBJ databases">
        <title>Draft genomic sequence of Geomonas sp. Red330.</title>
        <authorList>
            <person name="Itoh H."/>
            <person name="Zhenxing X."/>
            <person name="Ushijima N."/>
            <person name="Masuda Y."/>
            <person name="Shiratori Y."/>
            <person name="Senoo K."/>
        </authorList>
    </citation>
    <scope>NUCLEOTIDE SEQUENCE [LARGE SCALE GENOMIC DNA]</scope>
    <source>
        <strain evidence="10">Red330</strain>
    </source>
</reference>
<evidence type="ECO:0000256" key="6">
    <source>
        <dbReference type="PIRSR" id="PIRSR600821-50"/>
    </source>
</evidence>
<dbReference type="PROSITE" id="PS00395">
    <property type="entry name" value="ALANINE_RACEMASE"/>
    <property type="match status" value="1"/>
</dbReference>
<keyword evidence="3 5" id="KW-0663">Pyridoxal phosphate</keyword>
<dbReference type="RefSeq" id="WP_183355736.1">
    <property type="nucleotide sequence ID" value="NZ_BLXX01000011.1"/>
</dbReference>
<dbReference type="Pfam" id="PF01168">
    <property type="entry name" value="Ala_racemase_N"/>
    <property type="match status" value="1"/>
</dbReference>
<dbReference type="NCBIfam" id="TIGR00492">
    <property type="entry name" value="alr"/>
    <property type="match status" value="1"/>
</dbReference>
<dbReference type="AlphaFoldDB" id="A0A6V8MM46"/>
<dbReference type="InterPro" id="IPR000821">
    <property type="entry name" value="Ala_racemase"/>
</dbReference>
<evidence type="ECO:0000256" key="7">
    <source>
        <dbReference type="PIRSR" id="PIRSR600821-52"/>
    </source>
</evidence>
<dbReference type="GO" id="GO:0030170">
    <property type="term" value="F:pyridoxal phosphate binding"/>
    <property type="evidence" value="ECO:0007669"/>
    <property type="project" value="UniProtKB-UniRule"/>
</dbReference>
<comment type="catalytic activity">
    <reaction evidence="1 5">
        <text>L-alanine = D-alanine</text>
        <dbReference type="Rhea" id="RHEA:20249"/>
        <dbReference type="ChEBI" id="CHEBI:57416"/>
        <dbReference type="ChEBI" id="CHEBI:57972"/>
        <dbReference type="EC" id="5.1.1.1"/>
    </reaction>
</comment>
<comment type="cofactor">
    <cofactor evidence="2 5 6">
        <name>pyridoxal 5'-phosphate</name>
        <dbReference type="ChEBI" id="CHEBI:597326"/>
    </cofactor>
</comment>
<gene>
    <name evidence="9" type="primary">alr</name>
    <name evidence="9" type="ORF">GMST_32520</name>
</gene>
<dbReference type="CDD" id="cd00430">
    <property type="entry name" value="PLPDE_III_AR"/>
    <property type="match status" value="1"/>
</dbReference>
<dbReference type="FunFam" id="3.20.20.10:FF:000002">
    <property type="entry name" value="Alanine racemase"/>
    <property type="match status" value="1"/>
</dbReference>
<evidence type="ECO:0000256" key="5">
    <source>
        <dbReference type="HAMAP-Rule" id="MF_01201"/>
    </source>
</evidence>
<dbReference type="Gene3D" id="2.40.37.10">
    <property type="entry name" value="Lyase, Ornithine Decarboxylase, Chain A, domain 1"/>
    <property type="match status" value="1"/>
</dbReference>
<evidence type="ECO:0000313" key="10">
    <source>
        <dbReference type="Proteomes" id="UP000556026"/>
    </source>
</evidence>
<dbReference type="PANTHER" id="PTHR30511:SF0">
    <property type="entry name" value="ALANINE RACEMASE, CATABOLIC-RELATED"/>
    <property type="match status" value="1"/>
</dbReference>
<dbReference type="InterPro" id="IPR001608">
    <property type="entry name" value="Ala_racemase_N"/>
</dbReference>
<name>A0A6V8MM46_9BACT</name>
<dbReference type="SMART" id="SM01005">
    <property type="entry name" value="Ala_racemase_C"/>
    <property type="match status" value="1"/>
</dbReference>
<dbReference type="Pfam" id="PF00842">
    <property type="entry name" value="Ala_racemase_C"/>
    <property type="match status" value="1"/>
</dbReference>
<evidence type="ECO:0000256" key="1">
    <source>
        <dbReference type="ARBA" id="ARBA00000316"/>
    </source>
</evidence>
<dbReference type="GO" id="GO:0005829">
    <property type="term" value="C:cytosol"/>
    <property type="evidence" value="ECO:0007669"/>
    <property type="project" value="TreeGrafter"/>
</dbReference>
<keyword evidence="10" id="KW-1185">Reference proteome</keyword>
<evidence type="ECO:0000256" key="2">
    <source>
        <dbReference type="ARBA" id="ARBA00001933"/>
    </source>
</evidence>
<feature type="binding site" evidence="5 7">
    <location>
        <position position="135"/>
    </location>
    <ligand>
        <name>substrate</name>
    </ligand>
</feature>
<dbReference type="InterPro" id="IPR020622">
    <property type="entry name" value="Ala_racemase_pyridoxalP-BS"/>
</dbReference>
<dbReference type="UniPathway" id="UPA00042">
    <property type="reaction ID" value="UER00497"/>
</dbReference>
<dbReference type="GO" id="GO:0030632">
    <property type="term" value="P:D-alanine biosynthetic process"/>
    <property type="evidence" value="ECO:0007669"/>
    <property type="project" value="UniProtKB-UniRule"/>
</dbReference>
<feature type="active site" description="Proton acceptor; specific for L-alanine" evidence="5">
    <location>
        <position position="267"/>
    </location>
</feature>
<evidence type="ECO:0000313" key="9">
    <source>
        <dbReference type="EMBL" id="GFO60927.1"/>
    </source>
</evidence>
<dbReference type="InterPro" id="IPR029066">
    <property type="entry name" value="PLP-binding_barrel"/>
</dbReference>
<feature type="domain" description="Alanine racemase C-terminal" evidence="8">
    <location>
        <begin position="246"/>
        <end position="375"/>
    </location>
</feature>
<dbReference type="InterPro" id="IPR011079">
    <property type="entry name" value="Ala_racemase_C"/>
</dbReference>
<dbReference type="PANTHER" id="PTHR30511">
    <property type="entry name" value="ALANINE RACEMASE"/>
    <property type="match status" value="1"/>
</dbReference>
<dbReference type="EC" id="5.1.1.1" evidence="5"/>